<proteinExistence type="predicted"/>
<reference evidence="1 2" key="1">
    <citation type="journal article" date="2017" name="Antonie Van Leeuwenhoek">
        <title>Rhizobium rhizosphaerae sp. nov., a novel species isolated from rice rhizosphere.</title>
        <authorList>
            <person name="Zhao J.J."/>
            <person name="Zhang J."/>
            <person name="Zhang R.J."/>
            <person name="Zhang C.W."/>
            <person name="Yin H.Q."/>
            <person name="Zhang X.X."/>
        </authorList>
    </citation>
    <scope>NUCLEOTIDE SEQUENCE [LARGE SCALE GENOMIC DNA]</scope>
    <source>
        <strain evidence="1 2">BSs20135</strain>
    </source>
</reference>
<dbReference type="EMBL" id="BAEO01000013">
    <property type="protein sequence ID" value="GAC18049.1"/>
    <property type="molecule type" value="Genomic_DNA"/>
</dbReference>
<dbReference type="eggNOG" id="ENOG50334IF">
    <property type="taxonomic scope" value="Bacteria"/>
</dbReference>
<dbReference type="AlphaFoldDB" id="K6XBP0"/>
<protein>
    <submittedName>
        <fullName evidence="1">Uncharacterized protein</fullName>
    </submittedName>
</protein>
<dbReference type="STRING" id="493475.GARC_1068"/>
<evidence type="ECO:0000313" key="2">
    <source>
        <dbReference type="Proteomes" id="UP000006327"/>
    </source>
</evidence>
<gene>
    <name evidence="1" type="ORF">GARC_1068</name>
</gene>
<comment type="caution">
    <text evidence="1">The sequence shown here is derived from an EMBL/GenBank/DDBJ whole genome shotgun (WGS) entry which is preliminary data.</text>
</comment>
<name>K6XBP0_9ALTE</name>
<dbReference type="RefSeq" id="WP_007617445.1">
    <property type="nucleotide sequence ID" value="NZ_BAEO01000013.1"/>
</dbReference>
<evidence type="ECO:0000313" key="1">
    <source>
        <dbReference type="EMBL" id="GAC18049.1"/>
    </source>
</evidence>
<keyword evidence="2" id="KW-1185">Reference proteome</keyword>
<sequence>MGYQPTCNRARGRLKTAQQQNIDKQILCLHHAMAEKLIANHHYLSQIIETIEARYECGRMRYGAYLFWSSLLEHIEQPTLFMDTLLEDSPQLRAYRRQTPLVGILTEQERQIALEKIMQT</sequence>
<accession>K6XBP0</accession>
<dbReference type="OrthoDB" id="6322227at2"/>
<organism evidence="1 2">
    <name type="scientific">Paraglaciecola arctica BSs20135</name>
    <dbReference type="NCBI Taxonomy" id="493475"/>
    <lineage>
        <taxon>Bacteria</taxon>
        <taxon>Pseudomonadati</taxon>
        <taxon>Pseudomonadota</taxon>
        <taxon>Gammaproteobacteria</taxon>
        <taxon>Alteromonadales</taxon>
        <taxon>Alteromonadaceae</taxon>
        <taxon>Paraglaciecola</taxon>
    </lineage>
</organism>
<dbReference type="Proteomes" id="UP000006327">
    <property type="component" value="Unassembled WGS sequence"/>
</dbReference>